<proteinExistence type="predicted"/>
<reference evidence="1 2" key="1">
    <citation type="submission" date="2018-08" db="EMBL/GenBank/DDBJ databases">
        <title>Actinomadura spongicola sp. nov., isolated from marine sponge Leucetta chagosensis.</title>
        <authorList>
            <person name="Li L."/>
            <person name="Lin H.W."/>
        </authorList>
    </citation>
    <scope>NUCLEOTIDE SEQUENCE [LARGE SCALE GENOMIC DNA]</scope>
    <source>
        <strain evidence="1 2">LHW52907</strain>
    </source>
</reference>
<sequence>MDSSSDRAGYRVQMETRQWLIIDATMDNEVITEAQEGDPRGVVDLGSSIRQAGWDQIPGWPHDAKGFESWPAPGQKTTMTMTGAQWELVLSALETWSAVTAGSGDPDSADEVQEDRAIIALIRTQLADQGWSPR</sequence>
<dbReference type="EMBL" id="QVNQ01000009">
    <property type="protein sequence ID" value="RFS82445.1"/>
    <property type="molecule type" value="Genomic_DNA"/>
</dbReference>
<dbReference type="OrthoDB" id="5149358at2"/>
<keyword evidence="2" id="KW-1185">Reference proteome</keyword>
<dbReference type="Proteomes" id="UP000262882">
    <property type="component" value="Unassembled WGS sequence"/>
</dbReference>
<accession>A0A372GAP2</accession>
<protein>
    <submittedName>
        <fullName evidence="1">Uncharacterized protein</fullName>
    </submittedName>
</protein>
<name>A0A372GAP2_9ACTN</name>
<gene>
    <name evidence="1" type="ORF">D0T12_26975</name>
</gene>
<evidence type="ECO:0000313" key="2">
    <source>
        <dbReference type="Proteomes" id="UP000262882"/>
    </source>
</evidence>
<comment type="caution">
    <text evidence="1">The sequence shown here is derived from an EMBL/GenBank/DDBJ whole genome shotgun (WGS) entry which is preliminary data.</text>
</comment>
<dbReference type="AlphaFoldDB" id="A0A372GAP2"/>
<evidence type="ECO:0000313" key="1">
    <source>
        <dbReference type="EMBL" id="RFS82445.1"/>
    </source>
</evidence>
<dbReference type="RefSeq" id="WP_117402788.1">
    <property type="nucleotide sequence ID" value="NZ_QVNQ01000009.1"/>
</dbReference>
<organism evidence="1 2">
    <name type="scientific">Actinomadura spongiicola</name>
    <dbReference type="NCBI Taxonomy" id="2303421"/>
    <lineage>
        <taxon>Bacteria</taxon>
        <taxon>Bacillati</taxon>
        <taxon>Actinomycetota</taxon>
        <taxon>Actinomycetes</taxon>
        <taxon>Streptosporangiales</taxon>
        <taxon>Thermomonosporaceae</taxon>
        <taxon>Actinomadura</taxon>
    </lineage>
</organism>